<sequence>MSTRSDPSAAVSDSNRTPETSYSSYSLDTYLRGPPETVTERLVSNQKTPSSAEREKKTKSELEYWQYNFERAAKSKDK</sequence>
<dbReference type="EMBL" id="MU393423">
    <property type="protein sequence ID" value="KAI4870621.1"/>
    <property type="molecule type" value="Genomic_DNA"/>
</dbReference>
<protein>
    <submittedName>
        <fullName evidence="1">Uncharacterized protein</fullName>
    </submittedName>
</protein>
<reference evidence="1 2" key="1">
    <citation type="journal article" date="2022" name="New Phytol.">
        <title>Ecological generalism drives hyperdiversity of secondary metabolite gene clusters in xylarialean endophytes.</title>
        <authorList>
            <person name="Franco M.E.E."/>
            <person name="Wisecaver J.H."/>
            <person name="Arnold A.E."/>
            <person name="Ju Y.M."/>
            <person name="Slot J.C."/>
            <person name="Ahrendt S."/>
            <person name="Moore L.P."/>
            <person name="Eastman K.E."/>
            <person name="Scott K."/>
            <person name="Konkel Z."/>
            <person name="Mondo S.J."/>
            <person name="Kuo A."/>
            <person name="Hayes R.D."/>
            <person name="Haridas S."/>
            <person name="Andreopoulos B."/>
            <person name="Riley R."/>
            <person name="LaButti K."/>
            <person name="Pangilinan J."/>
            <person name="Lipzen A."/>
            <person name="Amirebrahimi M."/>
            <person name="Yan J."/>
            <person name="Adam C."/>
            <person name="Keymanesh K."/>
            <person name="Ng V."/>
            <person name="Louie K."/>
            <person name="Northen T."/>
            <person name="Drula E."/>
            <person name="Henrissat B."/>
            <person name="Hsieh H.M."/>
            <person name="Youens-Clark K."/>
            <person name="Lutzoni F."/>
            <person name="Miadlikowska J."/>
            <person name="Eastwood D.C."/>
            <person name="Hamelin R.C."/>
            <person name="Grigoriev I.V."/>
            <person name="U'Ren J.M."/>
        </authorList>
    </citation>
    <scope>NUCLEOTIDE SEQUENCE [LARGE SCALE GENOMIC DNA]</scope>
    <source>
        <strain evidence="1 2">CBS 119005</strain>
    </source>
</reference>
<accession>A0ACB9ZG48</accession>
<dbReference type="Proteomes" id="UP001497700">
    <property type="component" value="Unassembled WGS sequence"/>
</dbReference>
<proteinExistence type="predicted"/>
<evidence type="ECO:0000313" key="2">
    <source>
        <dbReference type="Proteomes" id="UP001497700"/>
    </source>
</evidence>
<organism evidence="1 2">
    <name type="scientific">Hypoxylon rubiginosum</name>
    <dbReference type="NCBI Taxonomy" id="110542"/>
    <lineage>
        <taxon>Eukaryota</taxon>
        <taxon>Fungi</taxon>
        <taxon>Dikarya</taxon>
        <taxon>Ascomycota</taxon>
        <taxon>Pezizomycotina</taxon>
        <taxon>Sordariomycetes</taxon>
        <taxon>Xylariomycetidae</taxon>
        <taxon>Xylariales</taxon>
        <taxon>Hypoxylaceae</taxon>
        <taxon>Hypoxylon</taxon>
    </lineage>
</organism>
<keyword evidence="2" id="KW-1185">Reference proteome</keyword>
<comment type="caution">
    <text evidence="1">The sequence shown here is derived from an EMBL/GenBank/DDBJ whole genome shotgun (WGS) entry which is preliminary data.</text>
</comment>
<evidence type="ECO:0000313" key="1">
    <source>
        <dbReference type="EMBL" id="KAI4870621.1"/>
    </source>
</evidence>
<gene>
    <name evidence="1" type="ORF">F4820DRAFT_402787</name>
</gene>
<name>A0ACB9ZG48_9PEZI</name>